<comment type="caution">
    <text evidence="1">The sequence shown here is derived from an EMBL/GenBank/DDBJ whole genome shotgun (WGS) entry which is preliminary data.</text>
</comment>
<dbReference type="STRING" id="71717.A0A4Y7S4N6"/>
<organism evidence="1 2">
    <name type="scientific">Coprinellus micaceus</name>
    <name type="common">Glistening ink-cap mushroom</name>
    <name type="synonym">Coprinus micaceus</name>
    <dbReference type="NCBI Taxonomy" id="71717"/>
    <lineage>
        <taxon>Eukaryota</taxon>
        <taxon>Fungi</taxon>
        <taxon>Dikarya</taxon>
        <taxon>Basidiomycota</taxon>
        <taxon>Agaricomycotina</taxon>
        <taxon>Agaricomycetes</taxon>
        <taxon>Agaricomycetidae</taxon>
        <taxon>Agaricales</taxon>
        <taxon>Agaricineae</taxon>
        <taxon>Psathyrellaceae</taxon>
        <taxon>Coprinellus</taxon>
    </lineage>
</organism>
<name>A0A4Y7S4N6_COPMI</name>
<keyword evidence="2" id="KW-1185">Reference proteome</keyword>
<proteinExistence type="predicted"/>
<protein>
    <submittedName>
        <fullName evidence="1">Uncharacterized protein</fullName>
    </submittedName>
</protein>
<accession>A0A4Y7S4N6</accession>
<dbReference type="EMBL" id="QPFP01000336">
    <property type="protein sequence ID" value="TEB16191.1"/>
    <property type="molecule type" value="Genomic_DNA"/>
</dbReference>
<evidence type="ECO:0000313" key="1">
    <source>
        <dbReference type="EMBL" id="TEB16191.1"/>
    </source>
</evidence>
<feature type="non-terminal residue" evidence="1">
    <location>
        <position position="78"/>
    </location>
</feature>
<dbReference type="Proteomes" id="UP000298030">
    <property type="component" value="Unassembled WGS sequence"/>
</dbReference>
<dbReference type="AlphaFoldDB" id="A0A4Y7S4N6"/>
<evidence type="ECO:0000313" key="2">
    <source>
        <dbReference type="Proteomes" id="UP000298030"/>
    </source>
</evidence>
<reference evidence="1 2" key="1">
    <citation type="journal article" date="2019" name="Nat. Ecol. Evol.">
        <title>Megaphylogeny resolves global patterns of mushroom evolution.</title>
        <authorList>
            <person name="Varga T."/>
            <person name="Krizsan K."/>
            <person name="Foldi C."/>
            <person name="Dima B."/>
            <person name="Sanchez-Garcia M."/>
            <person name="Sanchez-Ramirez S."/>
            <person name="Szollosi G.J."/>
            <person name="Szarkandi J.G."/>
            <person name="Papp V."/>
            <person name="Albert L."/>
            <person name="Andreopoulos W."/>
            <person name="Angelini C."/>
            <person name="Antonin V."/>
            <person name="Barry K.W."/>
            <person name="Bougher N.L."/>
            <person name="Buchanan P."/>
            <person name="Buyck B."/>
            <person name="Bense V."/>
            <person name="Catcheside P."/>
            <person name="Chovatia M."/>
            <person name="Cooper J."/>
            <person name="Damon W."/>
            <person name="Desjardin D."/>
            <person name="Finy P."/>
            <person name="Geml J."/>
            <person name="Haridas S."/>
            <person name="Hughes K."/>
            <person name="Justo A."/>
            <person name="Karasinski D."/>
            <person name="Kautmanova I."/>
            <person name="Kiss B."/>
            <person name="Kocsube S."/>
            <person name="Kotiranta H."/>
            <person name="LaButti K.M."/>
            <person name="Lechner B.E."/>
            <person name="Liimatainen K."/>
            <person name="Lipzen A."/>
            <person name="Lukacs Z."/>
            <person name="Mihaltcheva S."/>
            <person name="Morgado L.N."/>
            <person name="Niskanen T."/>
            <person name="Noordeloos M.E."/>
            <person name="Ohm R.A."/>
            <person name="Ortiz-Santana B."/>
            <person name="Ovrebo C."/>
            <person name="Racz N."/>
            <person name="Riley R."/>
            <person name="Savchenko A."/>
            <person name="Shiryaev A."/>
            <person name="Soop K."/>
            <person name="Spirin V."/>
            <person name="Szebenyi C."/>
            <person name="Tomsovsky M."/>
            <person name="Tulloss R.E."/>
            <person name="Uehling J."/>
            <person name="Grigoriev I.V."/>
            <person name="Vagvolgyi C."/>
            <person name="Papp T."/>
            <person name="Martin F.M."/>
            <person name="Miettinen O."/>
            <person name="Hibbett D.S."/>
            <person name="Nagy L.G."/>
        </authorList>
    </citation>
    <scope>NUCLEOTIDE SEQUENCE [LARGE SCALE GENOMIC DNA]</scope>
    <source>
        <strain evidence="1 2">FP101781</strain>
    </source>
</reference>
<sequence length="78" mass="9324">MIGPALPRRDRPSLRAKYCRLMLIFFKPWRNVEDLREDHPSWSEAFDVFLHSPACTQTAKTLMRNMQVFHECKDSRDE</sequence>
<gene>
    <name evidence="1" type="ORF">FA13DRAFT_1650828</name>
</gene>
<dbReference type="OrthoDB" id="3050185at2759"/>